<comment type="caution">
    <text evidence="2">The sequence shown here is derived from an EMBL/GenBank/DDBJ whole genome shotgun (WGS) entry which is preliminary data.</text>
</comment>
<proteinExistence type="predicted"/>
<reference evidence="2 3" key="1">
    <citation type="submission" date="2017-11" db="EMBL/GenBank/DDBJ databases">
        <title>De-novo sequencing of pomegranate (Punica granatum L.) genome.</title>
        <authorList>
            <person name="Akparov Z."/>
            <person name="Amiraslanov A."/>
            <person name="Hajiyeva S."/>
            <person name="Abbasov M."/>
            <person name="Kaur K."/>
            <person name="Hamwieh A."/>
            <person name="Solovyev V."/>
            <person name="Salamov A."/>
            <person name="Braich B."/>
            <person name="Kosarev P."/>
            <person name="Mahmoud A."/>
            <person name="Hajiyev E."/>
            <person name="Babayeva S."/>
            <person name="Izzatullayeva V."/>
            <person name="Mammadov A."/>
            <person name="Mammadov A."/>
            <person name="Sharifova S."/>
            <person name="Ojaghi J."/>
            <person name="Eynullazada K."/>
            <person name="Bayramov B."/>
            <person name="Abdulazimova A."/>
            <person name="Shahmuradov I."/>
        </authorList>
    </citation>
    <scope>NUCLEOTIDE SEQUENCE [LARGE SCALE GENOMIC DNA]</scope>
    <source>
        <strain evidence="3">cv. AG2017</strain>
        <tissue evidence="2">Leaf</tissue>
    </source>
</reference>
<accession>A0A2I0HWJ2</accession>
<dbReference type="PANTHER" id="PTHR37610:SF97">
    <property type="entry name" value="RETROTRANSPOSON GAG DOMAIN-CONTAINING PROTEIN"/>
    <property type="match status" value="1"/>
</dbReference>
<feature type="domain" description="Retrotransposon Copia-like N-terminal" evidence="1">
    <location>
        <begin position="17"/>
        <end position="63"/>
    </location>
</feature>
<evidence type="ECO:0000313" key="3">
    <source>
        <dbReference type="Proteomes" id="UP000233551"/>
    </source>
</evidence>
<dbReference type="AlphaFoldDB" id="A0A2I0HWJ2"/>
<name>A0A2I0HWJ2_PUNGR</name>
<gene>
    <name evidence="2" type="ORF">CRG98_043546</name>
</gene>
<evidence type="ECO:0000313" key="2">
    <source>
        <dbReference type="EMBL" id="PKI36075.1"/>
    </source>
</evidence>
<dbReference type="Pfam" id="PF14244">
    <property type="entry name" value="Retrotran_gag_3"/>
    <property type="match status" value="1"/>
</dbReference>
<dbReference type="InterPro" id="IPR029472">
    <property type="entry name" value="Copia-like_N"/>
</dbReference>
<sequence length="123" mass="13415">MTEIKPTDFSSPYYLSNSDNPGVGIMGVKLAGANYWTWSKAMSNALRAKNKAGFIDGSTPKPKEGTSGNGFWEQCNSMLIGWIFNSLDPNLQPSVTYITNAPSDVGRLEAEVFLGKRDLDTTD</sequence>
<dbReference type="Proteomes" id="UP000233551">
    <property type="component" value="Unassembled WGS sequence"/>
</dbReference>
<evidence type="ECO:0000259" key="1">
    <source>
        <dbReference type="Pfam" id="PF14244"/>
    </source>
</evidence>
<keyword evidence="3" id="KW-1185">Reference proteome</keyword>
<protein>
    <recommendedName>
        <fullName evidence="1">Retrotransposon Copia-like N-terminal domain-containing protein</fullName>
    </recommendedName>
</protein>
<organism evidence="2 3">
    <name type="scientific">Punica granatum</name>
    <name type="common">Pomegranate</name>
    <dbReference type="NCBI Taxonomy" id="22663"/>
    <lineage>
        <taxon>Eukaryota</taxon>
        <taxon>Viridiplantae</taxon>
        <taxon>Streptophyta</taxon>
        <taxon>Embryophyta</taxon>
        <taxon>Tracheophyta</taxon>
        <taxon>Spermatophyta</taxon>
        <taxon>Magnoliopsida</taxon>
        <taxon>eudicotyledons</taxon>
        <taxon>Gunneridae</taxon>
        <taxon>Pentapetalae</taxon>
        <taxon>rosids</taxon>
        <taxon>malvids</taxon>
        <taxon>Myrtales</taxon>
        <taxon>Lythraceae</taxon>
        <taxon>Punica</taxon>
    </lineage>
</organism>
<dbReference type="EMBL" id="PGOL01005039">
    <property type="protein sequence ID" value="PKI36075.1"/>
    <property type="molecule type" value="Genomic_DNA"/>
</dbReference>
<dbReference type="PANTHER" id="PTHR37610">
    <property type="entry name" value="CCHC-TYPE DOMAIN-CONTAINING PROTEIN"/>
    <property type="match status" value="1"/>
</dbReference>